<protein>
    <submittedName>
        <fullName evidence="1">Unplaced genomic scaffold K443scaffold_220, whole genome shotgun sequence</fullName>
    </submittedName>
</protein>
<dbReference type="AlphaFoldDB" id="A0A0C9X2N2"/>
<dbReference type="Proteomes" id="UP000054477">
    <property type="component" value="Unassembled WGS sequence"/>
</dbReference>
<proteinExistence type="predicted"/>
<dbReference type="HOGENOM" id="CLU_3087582_0_0_1"/>
<keyword evidence="2" id="KW-1185">Reference proteome</keyword>
<accession>A0A0C9X2N2</accession>
<organism evidence="1 2">
    <name type="scientific">Laccaria amethystina LaAM-08-1</name>
    <dbReference type="NCBI Taxonomy" id="1095629"/>
    <lineage>
        <taxon>Eukaryota</taxon>
        <taxon>Fungi</taxon>
        <taxon>Dikarya</taxon>
        <taxon>Basidiomycota</taxon>
        <taxon>Agaricomycotina</taxon>
        <taxon>Agaricomycetes</taxon>
        <taxon>Agaricomycetidae</taxon>
        <taxon>Agaricales</taxon>
        <taxon>Agaricineae</taxon>
        <taxon>Hydnangiaceae</taxon>
        <taxon>Laccaria</taxon>
    </lineage>
</organism>
<evidence type="ECO:0000313" key="1">
    <source>
        <dbReference type="EMBL" id="KIJ95453.1"/>
    </source>
</evidence>
<reference evidence="2" key="2">
    <citation type="submission" date="2015-01" db="EMBL/GenBank/DDBJ databases">
        <title>Evolutionary Origins and Diversification of the Mycorrhizal Mutualists.</title>
        <authorList>
            <consortium name="DOE Joint Genome Institute"/>
            <consortium name="Mycorrhizal Genomics Consortium"/>
            <person name="Kohler A."/>
            <person name="Kuo A."/>
            <person name="Nagy L.G."/>
            <person name="Floudas D."/>
            <person name="Copeland A."/>
            <person name="Barry K.W."/>
            <person name="Cichocki N."/>
            <person name="Veneault-Fourrey C."/>
            <person name="LaButti K."/>
            <person name="Lindquist E.A."/>
            <person name="Lipzen A."/>
            <person name="Lundell T."/>
            <person name="Morin E."/>
            <person name="Murat C."/>
            <person name="Riley R."/>
            <person name="Ohm R."/>
            <person name="Sun H."/>
            <person name="Tunlid A."/>
            <person name="Henrissat B."/>
            <person name="Grigoriev I.V."/>
            <person name="Hibbett D.S."/>
            <person name="Martin F."/>
        </authorList>
    </citation>
    <scope>NUCLEOTIDE SEQUENCE [LARGE SCALE GENOMIC DNA]</scope>
    <source>
        <strain evidence="2">LaAM-08-1</strain>
    </source>
</reference>
<evidence type="ECO:0000313" key="2">
    <source>
        <dbReference type="Proteomes" id="UP000054477"/>
    </source>
</evidence>
<reference evidence="1 2" key="1">
    <citation type="submission" date="2014-04" db="EMBL/GenBank/DDBJ databases">
        <authorList>
            <consortium name="DOE Joint Genome Institute"/>
            <person name="Kuo A."/>
            <person name="Kohler A."/>
            <person name="Nagy L.G."/>
            <person name="Floudas D."/>
            <person name="Copeland A."/>
            <person name="Barry K.W."/>
            <person name="Cichocki N."/>
            <person name="Veneault-Fourrey C."/>
            <person name="LaButti K."/>
            <person name="Lindquist E.A."/>
            <person name="Lipzen A."/>
            <person name="Lundell T."/>
            <person name="Morin E."/>
            <person name="Murat C."/>
            <person name="Sun H."/>
            <person name="Tunlid A."/>
            <person name="Henrissat B."/>
            <person name="Grigoriev I.V."/>
            <person name="Hibbett D.S."/>
            <person name="Martin F."/>
            <person name="Nordberg H.P."/>
            <person name="Cantor M.N."/>
            <person name="Hua S.X."/>
        </authorList>
    </citation>
    <scope>NUCLEOTIDE SEQUENCE [LARGE SCALE GENOMIC DNA]</scope>
    <source>
        <strain evidence="1 2">LaAM-08-1</strain>
    </source>
</reference>
<gene>
    <name evidence="1" type="ORF">K443DRAFT_683038</name>
</gene>
<sequence length="52" mass="5733">MEPHDLYAGESVQGEFSPGAVVWFICRPPRAPLSWAPGLDRVAVRTGRPKAR</sequence>
<dbReference type="EMBL" id="KN838755">
    <property type="protein sequence ID" value="KIJ95453.1"/>
    <property type="molecule type" value="Genomic_DNA"/>
</dbReference>
<name>A0A0C9X2N2_9AGAR</name>